<name>A0A026X1V4_OOCBI</name>
<proteinExistence type="predicted"/>
<protein>
    <submittedName>
        <fullName evidence="2">Uncharacterized protein</fullName>
    </submittedName>
</protein>
<evidence type="ECO:0000256" key="1">
    <source>
        <dbReference type="SAM" id="Phobius"/>
    </source>
</evidence>
<keyword evidence="1" id="KW-1133">Transmembrane helix</keyword>
<feature type="transmembrane region" description="Helical" evidence="1">
    <location>
        <begin position="311"/>
        <end position="329"/>
    </location>
</feature>
<sequence length="378" mass="46225">FLDRLRRCIINIIIILWLQIIHCTARSRRNRIIVNFGTGILLLFKFRFPDRLRRYIVHVIIVFLFIIHSWIIHYTVRSRRDRITIDLGIDIPLLFKFRFFNRLRRCVVNIIIIFFIIHWLQIIHCTARSRRNRIIVNFGTGILLLFKFRFPDRLRRYIVYVIIVFLFIIHSWIIHYTVRSRRDREIIVNFGTGILLLFEFRFFDRLRRYIVHVIIVFLFIIHSWIIHYTVRSRRDRVTIDLGIDIPLLFEFRFFNRLRRCIINIIIILFIILWLQIIHCTTRSRRNKIIVNFGTGILLLFKFRFLDRLRRCIINIIIISFFIIHWLQIIRCTVRSRRGRVIVDLGTGISLLFKFLDSLYYLIIYIRGVVLFGRFSGFL</sequence>
<dbReference type="EMBL" id="KK107034">
    <property type="protein sequence ID" value="EZA62048.1"/>
    <property type="molecule type" value="Genomic_DNA"/>
</dbReference>
<accession>A0A026X1V4</accession>
<evidence type="ECO:0000313" key="3">
    <source>
        <dbReference type="Proteomes" id="UP000053097"/>
    </source>
</evidence>
<organism evidence="2 3">
    <name type="scientific">Ooceraea biroi</name>
    <name type="common">Clonal raider ant</name>
    <name type="synonym">Cerapachys biroi</name>
    <dbReference type="NCBI Taxonomy" id="2015173"/>
    <lineage>
        <taxon>Eukaryota</taxon>
        <taxon>Metazoa</taxon>
        <taxon>Ecdysozoa</taxon>
        <taxon>Arthropoda</taxon>
        <taxon>Hexapoda</taxon>
        <taxon>Insecta</taxon>
        <taxon>Pterygota</taxon>
        <taxon>Neoptera</taxon>
        <taxon>Endopterygota</taxon>
        <taxon>Hymenoptera</taxon>
        <taxon>Apocrita</taxon>
        <taxon>Aculeata</taxon>
        <taxon>Formicoidea</taxon>
        <taxon>Formicidae</taxon>
        <taxon>Dorylinae</taxon>
        <taxon>Ooceraea</taxon>
    </lineage>
</organism>
<feature type="transmembrane region" description="Helical" evidence="1">
    <location>
        <begin position="288"/>
        <end position="304"/>
    </location>
</feature>
<feature type="non-terminal residue" evidence="2">
    <location>
        <position position="378"/>
    </location>
</feature>
<feature type="transmembrane region" description="Helical" evidence="1">
    <location>
        <begin position="55"/>
        <end position="76"/>
    </location>
</feature>
<feature type="transmembrane region" description="Helical" evidence="1">
    <location>
        <begin position="186"/>
        <end position="203"/>
    </location>
</feature>
<keyword evidence="3" id="KW-1185">Reference proteome</keyword>
<feature type="transmembrane region" description="Helical" evidence="1">
    <location>
        <begin position="107"/>
        <end position="127"/>
    </location>
</feature>
<feature type="transmembrane region" description="Helical" evidence="1">
    <location>
        <begin position="157"/>
        <end position="174"/>
    </location>
</feature>
<evidence type="ECO:0000313" key="2">
    <source>
        <dbReference type="EMBL" id="EZA62048.1"/>
    </source>
</evidence>
<keyword evidence="1" id="KW-0812">Transmembrane</keyword>
<feature type="transmembrane region" description="Helical" evidence="1">
    <location>
        <begin position="209"/>
        <end position="230"/>
    </location>
</feature>
<gene>
    <name evidence="2" type="ORF">X777_06734</name>
</gene>
<reference evidence="2 3" key="1">
    <citation type="journal article" date="2014" name="Curr. Biol.">
        <title>The genome of the clonal raider ant Cerapachys biroi.</title>
        <authorList>
            <person name="Oxley P.R."/>
            <person name="Ji L."/>
            <person name="Fetter-Pruneda I."/>
            <person name="McKenzie S.K."/>
            <person name="Li C."/>
            <person name="Hu H."/>
            <person name="Zhang G."/>
            <person name="Kronauer D.J."/>
        </authorList>
    </citation>
    <scope>NUCLEOTIDE SEQUENCE [LARGE SCALE GENOMIC DNA]</scope>
</reference>
<feature type="transmembrane region" description="Helical" evidence="1">
    <location>
        <begin position="358"/>
        <end position="376"/>
    </location>
</feature>
<dbReference type="AlphaFoldDB" id="A0A026X1V4"/>
<keyword evidence="1" id="KW-0472">Membrane</keyword>
<feature type="transmembrane region" description="Helical" evidence="1">
    <location>
        <begin position="32"/>
        <end position="49"/>
    </location>
</feature>
<feature type="non-terminal residue" evidence="2">
    <location>
        <position position="1"/>
    </location>
</feature>
<feature type="transmembrane region" description="Helical" evidence="1">
    <location>
        <begin position="260"/>
        <end position="276"/>
    </location>
</feature>
<dbReference type="Proteomes" id="UP000053097">
    <property type="component" value="Unassembled WGS sequence"/>
</dbReference>